<comment type="similarity">
    <text evidence="10">Belongs to the ELO family.</text>
</comment>
<dbReference type="GO" id="GO:0005789">
    <property type="term" value="C:endoplasmic reticulum membrane"/>
    <property type="evidence" value="ECO:0007669"/>
    <property type="project" value="TreeGrafter"/>
</dbReference>
<evidence type="ECO:0000256" key="8">
    <source>
        <dbReference type="ARBA" id="ARBA00023136"/>
    </source>
</evidence>
<dbReference type="PANTHER" id="PTHR11157:SF145">
    <property type="entry name" value="ELONGATION OF VERY LONG CHAIN FATTY ACIDS PROTEIN"/>
    <property type="match status" value="1"/>
</dbReference>
<evidence type="ECO:0000256" key="9">
    <source>
        <dbReference type="ARBA" id="ARBA00023160"/>
    </source>
</evidence>
<feature type="transmembrane region" description="Helical" evidence="10">
    <location>
        <begin position="87"/>
        <end position="110"/>
    </location>
</feature>
<keyword evidence="9 10" id="KW-0275">Fatty acid biosynthesis</keyword>
<keyword evidence="2 10" id="KW-0444">Lipid biosynthesis</keyword>
<dbReference type="GO" id="GO:0034626">
    <property type="term" value="P:fatty acid elongation, polyunsaturated fatty acid"/>
    <property type="evidence" value="ECO:0007669"/>
    <property type="project" value="TreeGrafter"/>
</dbReference>
<evidence type="ECO:0000256" key="4">
    <source>
        <dbReference type="ARBA" id="ARBA00022692"/>
    </source>
</evidence>
<keyword evidence="5 10" id="KW-0276">Fatty acid metabolism</keyword>
<organism evidence="11 12">
    <name type="scientific">Hucho hucho</name>
    <name type="common">huchen</name>
    <dbReference type="NCBI Taxonomy" id="62062"/>
    <lineage>
        <taxon>Eukaryota</taxon>
        <taxon>Metazoa</taxon>
        <taxon>Chordata</taxon>
        <taxon>Craniata</taxon>
        <taxon>Vertebrata</taxon>
        <taxon>Euteleostomi</taxon>
        <taxon>Actinopterygii</taxon>
        <taxon>Neopterygii</taxon>
        <taxon>Teleostei</taxon>
        <taxon>Protacanthopterygii</taxon>
        <taxon>Salmoniformes</taxon>
        <taxon>Salmonidae</taxon>
        <taxon>Salmoninae</taxon>
        <taxon>Hucho</taxon>
    </lineage>
</organism>
<keyword evidence="3 10" id="KW-0808">Transferase</keyword>
<accession>A0A4W5JKP7</accession>
<evidence type="ECO:0000256" key="1">
    <source>
        <dbReference type="ARBA" id="ARBA00004141"/>
    </source>
</evidence>
<keyword evidence="4 10" id="KW-0812">Transmembrane</keyword>
<dbReference type="InterPro" id="IPR030457">
    <property type="entry name" value="ELO_CS"/>
</dbReference>
<evidence type="ECO:0000313" key="11">
    <source>
        <dbReference type="Ensembl" id="ENSHHUP00000005398.1"/>
    </source>
</evidence>
<evidence type="ECO:0000256" key="2">
    <source>
        <dbReference type="ARBA" id="ARBA00022516"/>
    </source>
</evidence>
<dbReference type="InterPro" id="IPR002076">
    <property type="entry name" value="ELO_fam"/>
</dbReference>
<keyword evidence="12" id="KW-1185">Reference proteome</keyword>
<evidence type="ECO:0000256" key="6">
    <source>
        <dbReference type="ARBA" id="ARBA00022989"/>
    </source>
</evidence>
<reference evidence="11" key="2">
    <citation type="submission" date="2025-08" db="UniProtKB">
        <authorList>
            <consortium name="Ensembl"/>
        </authorList>
    </citation>
    <scope>IDENTIFICATION</scope>
</reference>
<evidence type="ECO:0000256" key="5">
    <source>
        <dbReference type="ARBA" id="ARBA00022832"/>
    </source>
</evidence>
<evidence type="ECO:0000313" key="12">
    <source>
        <dbReference type="Proteomes" id="UP000314982"/>
    </source>
</evidence>
<evidence type="ECO:0000256" key="7">
    <source>
        <dbReference type="ARBA" id="ARBA00023098"/>
    </source>
</evidence>
<dbReference type="PANTHER" id="PTHR11157">
    <property type="entry name" value="FATTY ACID ACYL TRANSFERASE-RELATED"/>
    <property type="match status" value="1"/>
</dbReference>
<comment type="catalytic activity">
    <reaction evidence="10">
        <text>a very-long-chain acyl-CoA + malonyl-CoA + H(+) = a very-long-chain 3-oxoacyl-CoA + CO2 + CoA</text>
        <dbReference type="Rhea" id="RHEA:32727"/>
        <dbReference type="ChEBI" id="CHEBI:15378"/>
        <dbReference type="ChEBI" id="CHEBI:16526"/>
        <dbReference type="ChEBI" id="CHEBI:57287"/>
        <dbReference type="ChEBI" id="CHEBI:57384"/>
        <dbReference type="ChEBI" id="CHEBI:90725"/>
        <dbReference type="ChEBI" id="CHEBI:90736"/>
        <dbReference type="EC" id="2.3.1.199"/>
    </reaction>
</comment>
<dbReference type="AlphaFoldDB" id="A0A4W5JKP7"/>
<dbReference type="EC" id="2.3.1.199" evidence="10"/>
<dbReference type="GO" id="GO:0042761">
    <property type="term" value="P:very long-chain fatty acid biosynthetic process"/>
    <property type="evidence" value="ECO:0007669"/>
    <property type="project" value="TreeGrafter"/>
</dbReference>
<evidence type="ECO:0000256" key="10">
    <source>
        <dbReference type="RuleBase" id="RU361115"/>
    </source>
</evidence>
<sequence>MATTWQKIQLFYQGTIVMLSLCPSPVPVTCILMCYLLLIGVGPKLMAQTASQPQPVLIIYNFAMVCLSACMFYEFTASSWLANYSLLCQPVVYSTSSLAMQMAMVCWWFYSSEVIELSDTVSTLWGFYYPRFHLTFLHVYHHGTMIFNWWAGVKYVAGVRPILSTTAGAVFNLPGLHFLIVTIHTISMNAVVFAYSLSLTALFRNFYQS</sequence>
<name>A0A4W5JKP7_9TELE</name>
<dbReference type="GO" id="GO:0019367">
    <property type="term" value="P:fatty acid elongation, saturated fatty acid"/>
    <property type="evidence" value="ECO:0007669"/>
    <property type="project" value="TreeGrafter"/>
</dbReference>
<reference evidence="12" key="1">
    <citation type="submission" date="2018-06" db="EMBL/GenBank/DDBJ databases">
        <title>Genome assembly of Danube salmon.</title>
        <authorList>
            <person name="Macqueen D.J."/>
            <person name="Gundappa M.K."/>
        </authorList>
    </citation>
    <scope>NUCLEOTIDE SEQUENCE [LARGE SCALE GENOMIC DNA]</scope>
</reference>
<feature type="transmembrane region" description="Helical" evidence="10">
    <location>
        <begin position="162"/>
        <end position="180"/>
    </location>
</feature>
<protein>
    <recommendedName>
        <fullName evidence="10">Elongation of very long chain fatty acids protein</fullName>
        <ecNumber evidence="10">2.3.1.199</ecNumber>
    </recommendedName>
    <alternativeName>
        <fullName evidence="10">Very-long-chain 3-oxoacyl-CoA synthase</fullName>
    </alternativeName>
</protein>
<dbReference type="PROSITE" id="PS01188">
    <property type="entry name" value="ELO"/>
    <property type="match status" value="1"/>
</dbReference>
<dbReference type="Proteomes" id="UP000314982">
    <property type="component" value="Unassembled WGS sequence"/>
</dbReference>
<feature type="transmembrane region" description="Helical" evidence="10">
    <location>
        <begin position="58"/>
        <end position="75"/>
    </location>
</feature>
<feature type="transmembrane region" description="Helical" evidence="10">
    <location>
        <begin position="130"/>
        <end position="150"/>
    </location>
</feature>
<dbReference type="Ensembl" id="ENSHHUT00000005576.1">
    <property type="protein sequence ID" value="ENSHHUP00000005398.1"/>
    <property type="gene ID" value="ENSHHUG00000003275.1"/>
</dbReference>
<dbReference type="GeneTree" id="ENSGT01050000244838"/>
<reference evidence="11" key="3">
    <citation type="submission" date="2025-09" db="UniProtKB">
        <authorList>
            <consortium name="Ensembl"/>
        </authorList>
    </citation>
    <scope>IDENTIFICATION</scope>
</reference>
<keyword evidence="6 10" id="KW-1133">Transmembrane helix</keyword>
<proteinExistence type="inferred from homology"/>
<evidence type="ECO:0000256" key="3">
    <source>
        <dbReference type="ARBA" id="ARBA00022679"/>
    </source>
</evidence>
<dbReference type="GO" id="GO:0030148">
    <property type="term" value="P:sphingolipid biosynthetic process"/>
    <property type="evidence" value="ECO:0007669"/>
    <property type="project" value="TreeGrafter"/>
</dbReference>
<dbReference type="GO" id="GO:0034625">
    <property type="term" value="P:fatty acid elongation, monounsaturated fatty acid"/>
    <property type="evidence" value="ECO:0007669"/>
    <property type="project" value="TreeGrafter"/>
</dbReference>
<dbReference type="Pfam" id="PF01151">
    <property type="entry name" value="ELO"/>
    <property type="match status" value="1"/>
</dbReference>
<dbReference type="GO" id="GO:0009922">
    <property type="term" value="F:fatty acid elongase activity"/>
    <property type="evidence" value="ECO:0007669"/>
    <property type="project" value="UniProtKB-EC"/>
</dbReference>
<comment type="subcellular location">
    <subcellularLocation>
        <location evidence="1">Membrane</location>
        <topology evidence="1">Multi-pass membrane protein</topology>
    </subcellularLocation>
</comment>
<dbReference type="STRING" id="62062.ENSHHUP00000005398"/>
<keyword evidence="8 10" id="KW-0472">Membrane</keyword>
<feature type="transmembrane region" description="Helical" evidence="10">
    <location>
        <begin position="186"/>
        <end position="207"/>
    </location>
</feature>
<keyword evidence="7 10" id="KW-0443">Lipid metabolism</keyword>
<feature type="transmembrane region" description="Helical" evidence="10">
    <location>
        <begin position="12"/>
        <end position="38"/>
    </location>
</feature>